<proteinExistence type="predicted"/>
<feature type="coiled-coil region" evidence="1">
    <location>
        <begin position="26"/>
        <end position="60"/>
    </location>
</feature>
<evidence type="ECO:0000313" key="2">
    <source>
        <dbReference type="EMBL" id="MFC4727106.1"/>
    </source>
</evidence>
<feature type="coiled-coil region" evidence="1">
    <location>
        <begin position="85"/>
        <end position="112"/>
    </location>
</feature>
<sequence length="117" mass="12745">MTLTTVAWRTGHAHTGYTLHDDIQPGAEALVLRADAEREIERLQADIETMRECLREAVGDDGSDWQDADGWPIGRFLTPAVAGDYTAARAELEAHRAEVAAVAAEMQEDDEEATGHG</sequence>
<gene>
    <name evidence="2" type="ORF">ACFO3Q_02850</name>
</gene>
<reference evidence="3" key="1">
    <citation type="journal article" date="2019" name="Int. J. Syst. Evol. Microbiol.">
        <title>The Global Catalogue of Microorganisms (GCM) 10K type strain sequencing project: providing services to taxonomists for standard genome sequencing and annotation.</title>
        <authorList>
            <consortium name="The Broad Institute Genomics Platform"/>
            <consortium name="The Broad Institute Genome Sequencing Center for Infectious Disease"/>
            <person name="Wu L."/>
            <person name="Ma J."/>
        </authorList>
    </citation>
    <scope>NUCLEOTIDE SEQUENCE [LARGE SCALE GENOMIC DNA]</scope>
    <source>
        <strain evidence="3">CGMCC 1.13574</strain>
    </source>
</reference>
<dbReference type="Proteomes" id="UP001595892">
    <property type="component" value="Unassembled WGS sequence"/>
</dbReference>
<comment type="caution">
    <text evidence="2">The sequence shown here is derived from an EMBL/GenBank/DDBJ whole genome shotgun (WGS) entry which is preliminary data.</text>
</comment>
<keyword evidence="1" id="KW-0175">Coiled coil</keyword>
<protein>
    <submittedName>
        <fullName evidence="2">Uncharacterized protein</fullName>
    </submittedName>
</protein>
<evidence type="ECO:0000256" key="1">
    <source>
        <dbReference type="SAM" id="Coils"/>
    </source>
</evidence>
<evidence type="ECO:0000313" key="3">
    <source>
        <dbReference type="Proteomes" id="UP001595892"/>
    </source>
</evidence>
<dbReference type="RefSeq" id="WP_377003107.1">
    <property type="nucleotide sequence ID" value="NZ_JBHSGG010000003.1"/>
</dbReference>
<organism evidence="2 3">
    <name type="scientific">Coralloluteibacterium thermophilum</name>
    <dbReference type="NCBI Taxonomy" id="2707049"/>
    <lineage>
        <taxon>Bacteria</taxon>
        <taxon>Pseudomonadati</taxon>
        <taxon>Pseudomonadota</taxon>
        <taxon>Gammaproteobacteria</taxon>
        <taxon>Lysobacterales</taxon>
        <taxon>Lysobacteraceae</taxon>
        <taxon>Coralloluteibacterium</taxon>
    </lineage>
</organism>
<keyword evidence="3" id="KW-1185">Reference proteome</keyword>
<dbReference type="EMBL" id="JBHSGG010000003">
    <property type="protein sequence ID" value="MFC4727106.1"/>
    <property type="molecule type" value="Genomic_DNA"/>
</dbReference>
<accession>A0ABV9NIR6</accession>
<name>A0ABV9NIR6_9GAMM</name>